<comment type="caution">
    <text evidence="3">The sequence shown here is derived from an EMBL/GenBank/DDBJ whole genome shotgun (WGS) entry which is preliminary data.</text>
</comment>
<feature type="region of interest" description="Disordered" evidence="1">
    <location>
        <begin position="21"/>
        <end position="55"/>
    </location>
</feature>
<accession>A0A3S0A938</accession>
<evidence type="ECO:0000259" key="2">
    <source>
        <dbReference type="Pfam" id="PF22513"/>
    </source>
</evidence>
<evidence type="ECO:0000256" key="1">
    <source>
        <dbReference type="SAM" id="MobiDB-lite"/>
    </source>
</evidence>
<feature type="domain" description="Antitoxin FitA-like ribbon-helix-helix" evidence="2">
    <location>
        <begin position="2"/>
        <end position="38"/>
    </location>
</feature>
<dbReference type="GO" id="GO:0006355">
    <property type="term" value="P:regulation of DNA-templated transcription"/>
    <property type="evidence" value="ECO:0007669"/>
    <property type="project" value="InterPro"/>
</dbReference>
<dbReference type="InterPro" id="IPR010985">
    <property type="entry name" value="Ribbon_hlx_hlx"/>
</dbReference>
<evidence type="ECO:0000313" key="3">
    <source>
        <dbReference type="EMBL" id="RST87486.1"/>
    </source>
</evidence>
<dbReference type="AlphaFoldDB" id="A0A3S0A938"/>
<name>A0A3S0A938_9HYPH</name>
<gene>
    <name evidence="3" type="ORF">EJC49_05270</name>
</gene>
<feature type="compositionally biased region" description="Basic and acidic residues" evidence="1">
    <location>
        <begin position="41"/>
        <end position="50"/>
    </location>
</feature>
<dbReference type="SUPFAM" id="SSF47598">
    <property type="entry name" value="Ribbon-helix-helix"/>
    <property type="match status" value="1"/>
</dbReference>
<dbReference type="Pfam" id="PF22513">
    <property type="entry name" value="FitA-like_RHH"/>
    <property type="match status" value="1"/>
</dbReference>
<dbReference type="InterPro" id="IPR053853">
    <property type="entry name" value="FitA-like_RHH"/>
</dbReference>
<dbReference type="EMBL" id="RWKW01000016">
    <property type="protein sequence ID" value="RST87486.1"/>
    <property type="molecule type" value="Genomic_DNA"/>
</dbReference>
<organism evidence="3 4">
    <name type="scientific">Aquibium carbonis</name>
    <dbReference type="NCBI Taxonomy" id="2495581"/>
    <lineage>
        <taxon>Bacteria</taxon>
        <taxon>Pseudomonadati</taxon>
        <taxon>Pseudomonadota</taxon>
        <taxon>Alphaproteobacteria</taxon>
        <taxon>Hyphomicrobiales</taxon>
        <taxon>Phyllobacteriaceae</taxon>
        <taxon>Aquibium</taxon>
    </lineage>
</organism>
<protein>
    <recommendedName>
        <fullName evidence="2">Antitoxin FitA-like ribbon-helix-helix domain-containing protein</fullName>
    </recommendedName>
</protein>
<reference evidence="3 4" key="1">
    <citation type="submission" date="2018-12" db="EMBL/GenBank/DDBJ databases">
        <title>Mesorhizobium carbonis sp. nov., isolated from coal mine water.</title>
        <authorList>
            <person name="Xin W."/>
            <person name="Xu Z."/>
            <person name="Xiang F."/>
            <person name="Zhang J."/>
            <person name="Xi L."/>
            <person name="Liu J."/>
        </authorList>
    </citation>
    <scope>NUCLEOTIDE SEQUENCE [LARGE SCALE GENOMIC DNA]</scope>
    <source>
        <strain evidence="3 4">B2.3</strain>
    </source>
</reference>
<proteinExistence type="predicted"/>
<dbReference type="OrthoDB" id="2389872at2"/>
<dbReference type="RefSeq" id="WP_126698417.1">
    <property type="nucleotide sequence ID" value="NZ_RWKW01000016.1"/>
</dbReference>
<keyword evidence="4" id="KW-1185">Reference proteome</keyword>
<dbReference type="Proteomes" id="UP000278398">
    <property type="component" value="Unassembled WGS sequence"/>
</dbReference>
<sequence length="89" mass="10308">MATVTVRKLDDEVIRDLRLSAAERGVSMEQEARDRLKRPLPRQEPEDPGKPKWHLKASMEEILALGRKPEKPIDHKAESDALYDYLDEK</sequence>
<evidence type="ECO:0000313" key="4">
    <source>
        <dbReference type="Proteomes" id="UP000278398"/>
    </source>
</evidence>